<evidence type="ECO:0000313" key="4">
    <source>
        <dbReference type="Proteomes" id="UP001251528"/>
    </source>
</evidence>
<feature type="domain" description="Stress-response A/B barrel" evidence="2">
    <location>
        <begin position="4"/>
        <end position="106"/>
    </location>
</feature>
<dbReference type="Gene3D" id="3.30.70.100">
    <property type="match status" value="1"/>
</dbReference>
<dbReference type="PANTHER" id="PTHR33178:SF10">
    <property type="entry name" value="STRESS-RESPONSE A_B BARREL DOMAIN-CONTAINING PROTEIN"/>
    <property type="match status" value="1"/>
</dbReference>
<sequence>MAPVIHIVLFQFKKEQTEQQRQALNDKMLGLRFKCIHPTSKEPYIKSSIGGMDNSIEGMQHGATHAFIVEFESVQDRDYYVNEDPAHSAFVKEVLQSLDKATILDFSPGVF</sequence>
<dbReference type="InterPro" id="IPR013097">
    <property type="entry name" value="Dabb"/>
</dbReference>
<comment type="subunit">
    <text evidence="1">Homodimer.</text>
</comment>
<accession>A0AAJ0G2B9</accession>
<dbReference type="InterPro" id="IPR011008">
    <property type="entry name" value="Dimeric_a/b-barrel"/>
</dbReference>
<keyword evidence="4" id="KW-1185">Reference proteome</keyword>
<evidence type="ECO:0000313" key="3">
    <source>
        <dbReference type="EMBL" id="KAK2606261.1"/>
    </source>
</evidence>
<evidence type="ECO:0000256" key="1">
    <source>
        <dbReference type="ARBA" id="ARBA00011738"/>
    </source>
</evidence>
<dbReference type="PANTHER" id="PTHR33178">
    <property type="match status" value="1"/>
</dbReference>
<reference evidence="3" key="1">
    <citation type="submission" date="2023-06" db="EMBL/GenBank/DDBJ databases">
        <title>Conoideocrella luteorostrata (Hypocreales: Clavicipitaceae), a potential biocontrol fungus for elongate hemlock scale in United States Christmas tree production areas.</title>
        <authorList>
            <person name="Barrett H."/>
            <person name="Lovett B."/>
            <person name="Macias A.M."/>
            <person name="Stajich J.E."/>
            <person name="Kasson M.T."/>
        </authorList>
    </citation>
    <scope>NUCLEOTIDE SEQUENCE</scope>
    <source>
        <strain evidence="3">ARSEF 14590</strain>
    </source>
</reference>
<protein>
    <recommendedName>
        <fullName evidence="2">Stress-response A/B barrel domain-containing protein</fullName>
    </recommendedName>
</protein>
<organism evidence="3 4">
    <name type="scientific">Conoideocrella luteorostrata</name>
    <dbReference type="NCBI Taxonomy" id="1105319"/>
    <lineage>
        <taxon>Eukaryota</taxon>
        <taxon>Fungi</taxon>
        <taxon>Dikarya</taxon>
        <taxon>Ascomycota</taxon>
        <taxon>Pezizomycotina</taxon>
        <taxon>Sordariomycetes</taxon>
        <taxon>Hypocreomycetidae</taxon>
        <taxon>Hypocreales</taxon>
        <taxon>Clavicipitaceae</taxon>
        <taxon>Conoideocrella</taxon>
    </lineage>
</organism>
<dbReference type="PROSITE" id="PS51502">
    <property type="entry name" value="S_R_A_B_BARREL"/>
    <property type="match status" value="1"/>
</dbReference>
<dbReference type="Proteomes" id="UP001251528">
    <property type="component" value="Unassembled WGS sequence"/>
</dbReference>
<name>A0AAJ0G2B9_9HYPO</name>
<evidence type="ECO:0000259" key="2">
    <source>
        <dbReference type="PROSITE" id="PS51502"/>
    </source>
</evidence>
<proteinExistence type="predicted"/>
<comment type="caution">
    <text evidence="3">The sequence shown here is derived from an EMBL/GenBank/DDBJ whole genome shotgun (WGS) entry which is preliminary data.</text>
</comment>
<dbReference type="InterPro" id="IPR044662">
    <property type="entry name" value="HS1/DABB1-like"/>
</dbReference>
<dbReference type="SMART" id="SM00886">
    <property type="entry name" value="Dabb"/>
    <property type="match status" value="1"/>
</dbReference>
<dbReference type="AlphaFoldDB" id="A0AAJ0G2B9"/>
<dbReference type="Pfam" id="PF07876">
    <property type="entry name" value="Dabb"/>
    <property type="match status" value="1"/>
</dbReference>
<gene>
    <name evidence="3" type="ORF">QQS21_003309</name>
</gene>
<dbReference type="EMBL" id="JASWJB010000043">
    <property type="protein sequence ID" value="KAK2606261.1"/>
    <property type="molecule type" value="Genomic_DNA"/>
</dbReference>
<dbReference type="SUPFAM" id="SSF54909">
    <property type="entry name" value="Dimeric alpha+beta barrel"/>
    <property type="match status" value="1"/>
</dbReference>